<dbReference type="Gene3D" id="3.90.420.10">
    <property type="entry name" value="Oxidoreductase, molybdopterin-binding domain"/>
    <property type="match status" value="1"/>
</dbReference>
<dbReference type="RefSeq" id="WP_394607526.1">
    <property type="nucleotide sequence ID" value="NZ_JBIHSJ010000001.1"/>
</dbReference>
<protein>
    <recommendedName>
        <fullName evidence="5">Protein-methionine-sulfoxide reductase catalytic subunit MsrP</fullName>
        <ecNumber evidence="5">1.8.5.-</ecNumber>
    </recommendedName>
</protein>
<proteinExistence type="inferred from homology"/>
<dbReference type="EC" id="1.8.5.-" evidence="5"/>
<evidence type="ECO:0000256" key="2">
    <source>
        <dbReference type="ARBA" id="ARBA00022723"/>
    </source>
</evidence>
<dbReference type="PANTHER" id="PTHR43032:SF3">
    <property type="entry name" value="PROTEIN-METHIONINE-SULFOXIDE REDUCTASE CATALYTIC SUBUNIT MSRP"/>
    <property type="match status" value="1"/>
</dbReference>
<comment type="function">
    <text evidence="5">Part of the MsrPQ system that repairs oxidized periplasmic proteins containing methionine sulfoxide residues (Met-O), using respiratory chain electrons. Thus protects these proteins from oxidative-stress damage caused by reactive species of oxygen and chlorine generated by the host defense mechanisms. MsrPQ is essential for the maintenance of envelope integrity under bleach stress, rescuing a wide series of structurally unrelated periplasmic proteins from methionine oxidation. The catalytic subunit MsrP is non-stereospecific, being able to reduce both (R-) and (S-) diastereoisomers of methionine sulfoxide.</text>
</comment>
<feature type="binding site" evidence="5">
    <location>
        <position position="152"/>
    </location>
    <ligand>
        <name>Mo-molybdopterin</name>
        <dbReference type="ChEBI" id="CHEBI:71302"/>
    </ligand>
    <ligandPart>
        <name>Mo</name>
        <dbReference type="ChEBI" id="CHEBI:28685"/>
    </ligandPart>
</feature>
<gene>
    <name evidence="5 7" type="primary">msrP</name>
    <name evidence="7" type="ORF">ACGRQ9_06705</name>
</gene>
<dbReference type="NCBIfam" id="NF003767">
    <property type="entry name" value="PRK05363.1"/>
    <property type="match status" value="1"/>
</dbReference>
<sequence length="337" mass="37984">MLIKSRPSWFLSDNDATPESIYKQRRDIVKKLGIAAAVVPFASQAQAGLFDVFSSPKENNTNLADPRIALEGIPSKYSTDGLNLTPENKVLTYNNFYEFGTGKGQPAEQSKGFKTTPWTIEITGEVAKPVKLDMADVMKSMEIEERIYRHRCVEAWSMNVPWLGFPLASLLKLVQPTSRAKYVAFETLYDPEQMPGQRGFSSIDYPYVEGLTIEEAMNPLTLMTVGLYGKTLAPQNGAPLRLIVPWKYGFKGIKSIVKIHLLEKQPPTTWNKLAPDEYGFYANVNPNVDHPRWSQASERFIGEGSLFSSTRQDTLMFNGYGEQVASLYKNLDLKRNY</sequence>
<comment type="similarity">
    <text evidence="5">Belongs to the MsrP family.</text>
</comment>
<feature type="binding site" evidence="5">
    <location>
        <position position="236"/>
    </location>
    <ligand>
        <name>Mo-molybdopterin</name>
        <dbReference type="ChEBI" id="CHEBI:71302"/>
    </ligand>
</feature>
<evidence type="ECO:0000256" key="1">
    <source>
        <dbReference type="ARBA" id="ARBA00022505"/>
    </source>
</evidence>
<reference evidence="7 8" key="1">
    <citation type="submission" date="2024-10" db="EMBL/GenBank/DDBJ databases">
        <authorList>
            <person name="Yibar A."/>
            <person name="Saticioglu I.B."/>
            <person name="Duman M."/>
            <person name="Ajmi N."/>
            <person name="Gurler F."/>
            <person name="Ay H."/>
            <person name="Onuk E."/>
            <person name="Guler S."/>
            <person name="Romalde J.L."/>
        </authorList>
    </citation>
    <scope>NUCLEOTIDE SEQUENCE [LARGE SCALE GENOMIC DNA]</scope>
    <source>
        <strain evidence="7 8">14-MA-B</strain>
    </source>
</reference>
<keyword evidence="4 5" id="KW-0560">Oxidoreductase</keyword>
<feature type="binding site" evidence="5">
    <location>
        <position position="187"/>
    </location>
    <ligand>
        <name>Mo-molybdopterin</name>
        <dbReference type="ChEBI" id="CHEBI:71302"/>
    </ligand>
</feature>
<feature type="binding site" evidence="5">
    <location>
        <begin position="97"/>
        <end position="98"/>
    </location>
    <ligand>
        <name>Mo-molybdopterin</name>
        <dbReference type="ChEBI" id="CHEBI:71302"/>
    </ligand>
</feature>
<comment type="subunit">
    <text evidence="5">Heterodimer of a catalytic subunit (MsrP) and a heme-binding subunit (MsrQ).</text>
</comment>
<evidence type="ECO:0000256" key="4">
    <source>
        <dbReference type="ARBA" id="ARBA00023002"/>
    </source>
</evidence>
<dbReference type="SUPFAM" id="SSF56524">
    <property type="entry name" value="Oxidoreductase molybdopterin-binding domain"/>
    <property type="match status" value="1"/>
</dbReference>
<feature type="domain" description="Oxidoreductase molybdopterin-binding" evidence="6">
    <location>
        <begin position="115"/>
        <end position="270"/>
    </location>
</feature>
<dbReference type="Proteomes" id="UP001607151">
    <property type="component" value="Unassembled WGS sequence"/>
</dbReference>
<evidence type="ECO:0000313" key="8">
    <source>
        <dbReference type="Proteomes" id="UP001607151"/>
    </source>
</evidence>
<comment type="cofactor">
    <cofactor evidence="5">
        <name>Mo-molybdopterin</name>
        <dbReference type="ChEBI" id="CHEBI:71302"/>
    </cofactor>
    <text evidence="5">Binds 1 Mo-molybdopterin (Mo-MPT) cofactor per subunit.</text>
</comment>
<feature type="binding site" evidence="5">
    <location>
        <position position="94"/>
    </location>
    <ligand>
        <name>Mo-molybdopterin</name>
        <dbReference type="ChEBI" id="CHEBI:71302"/>
    </ligand>
</feature>
<keyword evidence="3 5" id="KW-0732">Signal</keyword>
<dbReference type="HAMAP" id="MF_01206">
    <property type="entry name" value="MsrP"/>
    <property type="match status" value="1"/>
</dbReference>
<comment type="caution">
    <text evidence="7">The sequence shown here is derived from an EMBL/GenBank/DDBJ whole genome shotgun (WGS) entry which is preliminary data.</text>
</comment>
<dbReference type="InterPro" id="IPR000572">
    <property type="entry name" value="OxRdtase_Mopterin-bd_dom"/>
</dbReference>
<evidence type="ECO:0000256" key="5">
    <source>
        <dbReference type="HAMAP-Rule" id="MF_01206"/>
    </source>
</evidence>
<name>A0ABW7IU74_9VIBR</name>
<comment type="catalytic activity">
    <reaction evidence="5">
        <text>L-methionyl-[protein] + a quinone + H2O = L-methionyl-(R)-S-oxide-[protein] + a quinol</text>
        <dbReference type="Rhea" id="RHEA:51296"/>
        <dbReference type="Rhea" id="RHEA-COMP:12313"/>
        <dbReference type="Rhea" id="RHEA-COMP:12314"/>
        <dbReference type="ChEBI" id="CHEBI:15377"/>
        <dbReference type="ChEBI" id="CHEBI:16044"/>
        <dbReference type="ChEBI" id="CHEBI:24646"/>
        <dbReference type="ChEBI" id="CHEBI:45764"/>
        <dbReference type="ChEBI" id="CHEBI:132124"/>
    </reaction>
</comment>
<evidence type="ECO:0000259" key="6">
    <source>
        <dbReference type="Pfam" id="PF00174"/>
    </source>
</evidence>
<keyword evidence="1 5" id="KW-0500">Molybdenum</keyword>
<dbReference type="EMBL" id="JBIHSN010000002">
    <property type="protein sequence ID" value="MFH0265187.1"/>
    <property type="molecule type" value="Genomic_DNA"/>
</dbReference>
<organism evidence="7 8">
    <name type="scientific">Vibrio rumoiensis</name>
    <dbReference type="NCBI Taxonomy" id="76258"/>
    <lineage>
        <taxon>Bacteria</taxon>
        <taxon>Pseudomonadati</taxon>
        <taxon>Pseudomonadota</taxon>
        <taxon>Gammaproteobacteria</taxon>
        <taxon>Vibrionales</taxon>
        <taxon>Vibrionaceae</taxon>
        <taxon>Vibrio</taxon>
    </lineage>
</organism>
<evidence type="ECO:0000256" key="3">
    <source>
        <dbReference type="ARBA" id="ARBA00022729"/>
    </source>
</evidence>
<dbReference type="Pfam" id="PF00174">
    <property type="entry name" value="Oxidored_molyb"/>
    <property type="match status" value="1"/>
</dbReference>
<keyword evidence="8" id="KW-1185">Reference proteome</keyword>
<evidence type="ECO:0000313" key="7">
    <source>
        <dbReference type="EMBL" id="MFH0265187.1"/>
    </source>
</evidence>
<dbReference type="InterPro" id="IPR036374">
    <property type="entry name" value="OxRdtase_Mopterin-bd_sf"/>
</dbReference>
<dbReference type="InterPro" id="IPR022867">
    <property type="entry name" value="MsrP"/>
</dbReference>
<feature type="binding site" evidence="5">
    <location>
        <begin position="252"/>
        <end position="254"/>
    </location>
    <ligand>
        <name>Mo-molybdopterin</name>
        <dbReference type="ChEBI" id="CHEBI:71302"/>
    </ligand>
</feature>
<feature type="binding site" evidence="5">
    <location>
        <position position="241"/>
    </location>
    <ligand>
        <name>Mo-molybdopterin</name>
        <dbReference type="ChEBI" id="CHEBI:71302"/>
    </ligand>
</feature>
<dbReference type="PANTHER" id="PTHR43032">
    <property type="entry name" value="PROTEIN-METHIONINE-SULFOXIDE REDUCTASE"/>
    <property type="match status" value="1"/>
</dbReference>
<dbReference type="GO" id="GO:0016491">
    <property type="term" value="F:oxidoreductase activity"/>
    <property type="evidence" value="ECO:0007669"/>
    <property type="project" value="UniProtKB-KW"/>
</dbReference>
<comment type="catalytic activity">
    <reaction evidence="5">
        <text>L-methionyl-[protein] + a quinone + H2O = L-methionyl-(S)-S-oxide-[protein] + a quinol</text>
        <dbReference type="Rhea" id="RHEA:51292"/>
        <dbReference type="Rhea" id="RHEA-COMP:12313"/>
        <dbReference type="Rhea" id="RHEA-COMP:12315"/>
        <dbReference type="ChEBI" id="CHEBI:15377"/>
        <dbReference type="ChEBI" id="CHEBI:16044"/>
        <dbReference type="ChEBI" id="CHEBI:24646"/>
        <dbReference type="ChEBI" id="CHEBI:44120"/>
        <dbReference type="ChEBI" id="CHEBI:132124"/>
    </reaction>
</comment>
<keyword evidence="2 5" id="KW-0479">Metal-binding</keyword>
<accession>A0ABW7IU74</accession>